<dbReference type="RefSeq" id="WP_065944317.1">
    <property type="nucleotide sequence ID" value="NZ_BMNU01000013.1"/>
</dbReference>
<keyword evidence="2" id="KW-0969">Cilium</keyword>
<dbReference type="EMBL" id="LT629800">
    <property type="protein sequence ID" value="SDV12811.1"/>
    <property type="molecule type" value="Genomic_DNA"/>
</dbReference>
<dbReference type="AlphaFoldDB" id="A0A5B2UK72"/>
<reference evidence="3 4" key="1">
    <citation type="submission" date="2016-10" db="EMBL/GenBank/DDBJ databases">
        <authorList>
            <person name="Varghese N."/>
            <person name="Submissions S."/>
        </authorList>
    </citation>
    <scope>NUCLEOTIDE SEQUENCE [LARGE SCALE GENOMIC DNA]</scope>
    <source>
        <strain evidence="3 4">BS2771</strain>
    </source>
</reference>
<name>A0A5B2UK72_9PSED</name>
<organism evidence="2 5">
    <name type="scientific">Pseudomonas brenneri</name>
    <dbReference type="NCBI Taxonomy" id="129817"/>
    <lineage>
        <taxon>Bacteria</taxon>
        <taxon>Pseudomonadati</taxon>
        <taxon>Pseudomonadota</taxon>
        <taxon>Gammaproteobacteria</taxon>
        <taxon>Pseudomonadales</taxon>
        <taxon>Pseudomonadaceae</taxon>
        <taxon>Pseudomonas</taxon>
    </lineage>
</organism>
<dbReference type="Proteomes" id="UP000325296">
    <property type="component" value="Unassembled WGS sequence"/>
</dbReference>
<protein>
    <submittedName>
        <fullName evidence="2">Flagellar hook-length control protein FliK</fullName>
    </submittedName>
</protein>
<feature type="region of interest" description="Disordered" evidence="1">
    <location>
        <begin position="1"/>
        <end position="26"/>
    </location>
</feature>
<reference evidence="2 5" key="2">
    <citation type="submission" date="2019-09" db="EMBL/GenBank/DDBJ databases">
        <title>Draft genome sequence of Pseudomonas brenneri CCUG 51514(T).</title>
        <authorList>
            <person name="Tunovic T."/>
            <person name="Pineiro-Iglesias B."/>
            <person name="Unosson C."/>
            <person name="Inganas E."/>
            <person name="Ohlen M."/>
            <person name="Cardew S."/>
            <person name="Jensie-Markopoulos S."/>
            <person name="Salva-Serra F."/>
            <person name="Jaen-Luchoro D."/>
            <person name="Svensson-Stadler L."/>
            <person name="Chun J."/>
            <person name="Moore E."/>
        </authorList>
    </citation>
    <scope>NUCLEOTIDE SEQUENCE [LARGE SCALE GENOMIC DNA]</scope>
    <source>
        <strain evidence="2 5">CCUG 51514</strain>
    </source>
</reference>
<gene>
    <name evidence="2" type="ORF">F1720_24090</name>
    <name evidence="3" type="ORF">SAMN04490181_5505</name>
</gene>
<evidence type="ECO:0000256" key="1">
    <source>
        <dbReference type="SAM" id="MobiDB-lite"/>
    </source>
</evidence>
<proteinExistence type="predicted"/>
<dbReference type="InterPro" id="IPR049757">
    <property type="entry name" value="T3SS_HrpP-like_C"/>
</dbReference>
<sequence>MTQVQASKPERPRPREPRAEQEPALSGVVPWEQGRLFAQLLDSDAEGAGYGTSASGAGGAADTLMIEAMTAQLVPRIHGSAQWPLQAMLYLPRLGRINASVRREQGMWHIELAAEQELAARWLGGVRQGCQDRLAEALGQPVELHLVHVGAA</sequence>
<keyword evidence="2" id="KW-0282">Flagellum</keyword>
<keyword evidence="4" id="KW-1185">Reference proteome</keyword>
<evidence type="ECO:0000313" key="4">
    <source>
        <dbReference type="Proteomes" id="UP000199620"/>
    </source>
</evidence>
<evidence type="ECO:0000313" key="3">
    <source>
        <dbReference type="EMBL" id="SDV12811.1"/>
    </source>
</evidence>
<dbReference type="CDD" id="cd17468">
    <property type="entry name" value="T3SS_HrpP_C"/>
    <property type="match status" value="1"/>
</dbReference>
<keyword evidence="2" id="KW-0966">Cell projection</keyword>
<evidence type="ECO:0000313" key="2">
    <source>
        <dbReference type="EMBL" id="KAA2226812.1"/>
    </source>
</evidence>
<dbReference type="Proteomes" id="UP000199620">
    <property type="component" value="Chromosome I"/>
</dbReference>
<accession>A0A5B2UK72</accession>
<evidence type="ECO:0000313" key="5">
    <source>
        <dbReference type="Proteomes" id="UP000325296"/>
    </source>
</evidence>
<dbReference type="OrthoDB" id="6965899at2"/>
<dbReference type="EMBL" id="VUOL01000018">
    <property type="protein sequence ID" value="KAA2226812.1"/>
    <property type="molecule type" value="Genomic_DNA"/>
</dbReference>
<feature type="compositionally biased region" description="Basic and acidic residues" evidence="1">
    <location>
        <begin position="8"/>
        <end position="21"/>
    </location>
</feature>